<reference evidence="7 8" key="1">
    <citation type="submission" date="2015-08" db="EMBL/GenBank/DDBJ databases">
        <title>Draft genome sequence of cellulolytic and xylanolytic Paenibacillus sp. A59, isolated from a decaying forest soil from Patagonia, Argentina.</title>
        <authorList>
            <person name="Ghio S."/>
            <person name="Caceres A.M."/>
            <person name="Talia P."/>
            <person name="Grasso D."/>
            <person name="Campos E."/>
        </authorList>
    </citation>
    <scope>NUCLEOTIDE SEQUENCE [LARGE SCALE GENOMIC DNA]</scope>
    <source>
        <strain evidence="7 8">A59</strain>
    </source>
</reference>
<protein>
    <submittedName>
        <fullName evidence="7">2-hydroxyacid dehydrogenase</fullName>
    </submittedName>
</protein>
<dbReference type="RefSeq" id="WP_053782080.1">
    <property type="nucleotide sequence ID" value="NZ_LITU01000065.1"/>
</dbReference>
<dbReference type="InterPro" id="IPR036291">
    <property type="entry name" value="NAD(P)-bd_dom_sf"/>
</dbReference>
<evidence type="ECO:0000313" key="8">
    <source>
        <dbReference type="Proteomes" id="UP000037688"/>
    </source>
</evidence>
<gene>
    <name evidence="7" type="ORF">AMS66_17805</name>
</gene>
<organism evidence="7 8">
    <name type="scientific">Paenibacillus xylanivorans</name>
    <dbReference type="NCBI Taxonomy" id="1705561"/>
    <lineage>
        <taxon>Bacteria</taxon>
        <taxon>Bacillati</taxon>
        <taxon>Bacillota</taxon>
        <taxon>Bacilli</taxon>
        <taxon>Bacillales</taxon>
        <taxon>Paenibacillaceae</taxon>
        <taxon>Paenibacillus</taxon>
    </lineage>
</organism>
<feature type="domain" description="D-isomer specific 2-hydroxyacid dehydrogenase catalytic" evidence="5">
    <location>
        <begin position="22"/>
        <end position="318"/>
    </location>
</feature>
<dbReference type="FunFam" id="3.40.50.720:FF:000203">
    <property type="entry name" value="D-3-phosphoglycerate dehydrogenase (SerA)"/>
    <property type="match status" value="1"/>
</dbReference>
<dbReference type="CDD" id="cd12169">
    <property type="entry name" value="PGDH_like_1"/>
    <property type="match status" value="1"/>
</dbReference>
<dbReference type="Gene3D" id="3.40.50.720">
    <property type="entry name" value="NAD(P)-binding Rossmann-like Domain"/>
    <property type="match status" value="2"/>
</dbReference>
<dbReference type="OrthoDB" id="9805416at2"/>
<dbReference type="Proteomes" id="UP000037688">
    <property type="component" value="Unassembled WGS sequence"/>
</dbReference>
<name>A0A0N0C408_9BACL</name>
<keyword evidence="8" id="KW-1185">Reference proteome</keyword>
<dbReference type="SUPFAM" id="SSF51735">
    <property type="entry name" value="NAD(P)-binding Rossmann-fold domains"/>
    <property type="match status" value="1"/>
</dbReference>
<dbReference type="GO" id="GO:0016616">
    <property type="term" value="F:oxidoreductase activity, acting on the CH-OH group of donors, NAD or NADP as acceptor"/>
    <property type="evidence" value="ECO:0007669"/>
    <property type="project" value="InterPro"/>
</dbReference>
<evidence type="ECO:0000256" key="4">
    <source>
        <dbReference type="RuleBase" id="RU003719"/>
    </source>
</evidence>
<proteinExistence type="inferred from homology"/>
<dbReference type="AlphaFoldDB" id="A0A0N0C408"/>
<feature type="domain" description="D-isomer specific 2-hydroxyacid dehydrogenase NAD-binding" evidence="6">
    <location>
        <begin position="116"/>
        <end position="290"/>
    </location>
</feature>
<dbReference type="Pfam" id="PF02826">
    <property type="entry name" value="2-Hacid_dh_C"/>
    <property type="match status" value="1"/>
</dbReference>
<dbReference type="InterPro" id="IPR050857">
    <property type="entry name" value="D-2-hydroxyacid_DH"/>
</dbReference>
<keyword evidence="3" id="KW-0520">NAD</keyword>
<dbReference type="SUPFAM" id="SSF52283">
    <property type="entry name" value="Formate/glycerate dehydrogenase catalytic domain-like"/>
    <property type="match status" value="1"/>
</dbReference>
<comment type="caution">
    <text evidence="7">The sequence shown here is derived from an EMBL/GenBank/DDBJ whole genome shotgun (WGS) entry which is preliminary data.</text>
</comment>
<dbReference type="PATRIC" id="fig|1705561.3.peg.3668"/>
<evidence type="ECO:0000256" key="2">
    <source>
        <dbReference type="ARBA" id="ARBA00023002"/>
    </source>
</evidence>
<keyword evidence="2 4" id="KW-0560">Oxidoreductase</keyword>
<dbReference type="PANTHER" id="PTHR42789">
    <property type="entry name" value="D-ISOMER SPECIFIC 2-HYDROXYACID DEHYDROGENASE FAMILY PROTEIN (AFU_ORTHOLOGUE AFUA_6G10090)"/>
    <property type="match status" value="1"/>
</dbReference>
<dbReference type="EMBL" id="LITU01000065">
    <property type="protein sequence ID" value="KOY15097.1"/>
    <property type="molecule type" value="Genomic_DNA"/>
</dbReference>
<evidence type="ECO:0000259" key="6">
    <source>
        <dbReference type="Pfam" id="PF02826"/>
    </source>
</evidence>
<accession>A0A0N0C408</accession>
<sequence>MQTKLRCAILDDYQNVALSSADWTPILDRVEVHTFNHYLGSEEKVVQELQDFEVIVLMRERTPFPKSVITQLPKLKLLITSGMRNASIDLEAAEESGVIVCGTEGSSNPPTELTWALILGLSRQLVTENNALRSNRNWQSTVGMDLYGKTLGLLGLGKIGSRMAEIAQAFGMKVIAWSENLTQARAEEQGVQWAETKEQLLEQSDIVSIHLVLSDRTRNLIGRAEFQRIKNTALLINTSRAGIVDQEALVEALQNEWIAGAGVDVYEQEPLPVNHILRTLPNLLATPHIGYVTQGNYAIYFNHTVEDIEMFLKGTPIRQLLPKK</sequence>
<evidence type="ECO:0000256" key="1">
    <source>
        <dbReference type="ARBA" id="ARBA00005854"/>
    </source>
</evidence>
<dbReference type="PANTHER" id="PTHR42789:SF1">
    <property type="entry name" value="D-ISOMER SPECIFIC 2-HYDROXYACID DEHYDROGENASE FAMILY PROTEIN (AFU_ORTHOLOGUE AFUA_6G10090)"/>
    <property type="match status" value="1"/>
</dbReference>
<comment type="similarity">
    <text evidence="1 4">Belongs to the D-isomer specific 2-hydroxyacid dehydrogenase family.</text>
</comment>
<evidence type="ECO:0000256" key="3">
    <source>
        <dbReference type="ARBA" id="ARBA00023027"/>
    </source>
</evidence>
<evidence type="ECO:0000259" key="5">
    <source>
        <dbReference type="Pfam" id="PF00389"/>
    </source>
</evidence>
<dbReference type="InterPro" id="IPR006139">
    <property type="entry name" value="D-isomer_2_OHA_DH_cat_dom"/>
</dbReference>
<dbReference type="Pfam" id="PF00389">
    <property type="entry name" value="2-Hacid_dh"/>
    <property type="match status" value="1"/>
</dbReference>
<dbReference type="GO" id="GO:0051287">
    <property type="term" value="F:NAD binding"/>
    <property type="evidence" value="ECO:0007669"/>
    <property type="project" value="InterPro"/>
</dbReference>
<dbReference type="InterPro" id="IPR006140">
    <property type="entry name" value="D-isomer_DH_NAD-bd"/>
</dbReference>
<evidence type="ECO:0000313" key="7">
    <source>
        <dbReference type="EMBL" id="KOY15097.1"/>
    </source>
</evidence>